<proteinExistence type="predicted"/>
<organism evidence="1 2">
    <name type="scientific">Ensete ventricosum</name>
    <name type="common">Abyssinian banana</name>
    <name type="synonym">Musa ensete</name>
    <dbReference type="NCBI Taxonomy" id="4639"/>
    <lineage>
        <taxon>Eukaryota</taxon>
        <taxon>Viridiplantae</taxon>
        <taxon>Streptophyta</taxon>
        <taxon>Embryophyta</taxon>
        <taxon>Tracheophyta</taxon>
        <taxon>Spermatophyta</taxon>
        <taxon>Magnoliopsida</taxon>
        <taxon>Liliopsida</taxon>
        <taxon>Zingiberales</taxon>
        <taxon>Musaceae</taxon>
        <taxon>Ensete</taxon>
    </lineage>
</organism>
<accession>A0AAV8R069</accession>
<dbReference type="EMBL" id="JAQQAF010000004">
    <property type="protein sequence ID" value="KAJ8491343.1"/>
    <property type="molecule type" value="Genomic_DNA"/>
</dbReference>
<evidence type="ECO:0000313" key="2">
    <source>
        <dbReference type="Proteomes" id="UP001222027"/>
    </source>
</evidence>
<protein>
    <submittedName>
        <fullName evidence="1">Uncharacterized protein</fullName>
    </submittedName>
</protein>
<keyword evidence="2" id="KW-1185">Reference proteome</keyword>
<name>A0AAV8R069_ENSVE</name>
<sequence length="163" mass="18963">MEEESEELMQDGIVQEMRLWRAKDLSLAAGTKASQCQKSGYGLIRRGSQEEEFAVGGCTHWKLVDEQKILVESDNVQRLWFLWCSILGRTYRQIIDQDLSAENASTAELTSISLDEWILVIKYNMEMLPVKKNARLHRSNRQLSDHHYAPWNQITIHHHSGFY</sequence>
<gene>
    <name evidence="1" type="ORF">OPV22_013064</name>
</gene>
<dbReference type="AlphaFoldDB" id="A0AAV8R069"/>
<reference evidence="1 2" key="1">
    <citation type="submission" date="2022-12" db="EMBL/GenBank/DDBJ databases">
        <title>Chromosome-scale assembly of the Ensete ventricosum genome.</title>
        <authorList>
            <person name="Dussert Y."/>
            <person name="Stocks J."/>
            <person name="Wendawek A."/>
            <person name="Woldeyes F."/>
            <person name="Nichols R.A."/>
            <person name="Borrell J.S."/>
        </authorList>
    </citation>
    <scope>NUCLEOTIDE SEQUENCE [LARGE SCALE GENOMIC DNA]</scope>
    <source>
        <strain evidence="2">cv. Maze</strain>
        <tissue evidence="1">Seeds</tissue>
    </source>
</reference>
<comment type="caution">
    <text evidence="1">The sequence shown here is derived from an EMBL/GenBank/DDBJ whole genome shotgun (WGS) entry which is preliminary data.</text>
</comment>
<dbReference type="Proteomes" id="UP001222027">
    <property type="component" value="Unassembled WGS sequence"/>
</dbReference>
<evidence type="ECO:0000313" key="1">
    <source>
        <dbReference type="EMBL" id="KAJ8491343.1"/>
    </source>
</evidence>